<evidence type="ECO:0000313" key="4">
    <source>
        <dbReference type="EMBL" id="SHG86110.1"/>
    </source>
</evidence>
<dbReference type="Gene3D" id="3.10.450.50">
    <property type="match status" value="1"/>
</dbReference>
<dbReference type="SUPFAM" id="SSF54506">
    <property type="entry name" value="Diaminopimelate epimerase-like"/>
    <property type="match status" value="1"/>
</dbReference>
<dbReference type="Pfam" id="PF12680">
    <property type="entry name" value="SnoaL_2"/>
    <property type="match status" value="1"/>
</dbReference>
<reference evidence="4 5" key="1">
    <citation type="submission" date="2016-11" db="EMBL/GenBank/DDBJ databases">
        <authorList>
            <person name="Jaros S."/>
            <person name="Januszkiewicz K."/>
            <person name="Wedrychowicz H."/>
        </authorList>
    </citation>
    <scope>NUCLEOTIDE SEQUENCE [LARGE SCALE GENOMIC DNA]</scope>
    <source>
        <strain evidence="4 5">DSM 45408</strain>
    </source>
</reference>
<evidence type="ECO:0000313" key="5">
    <source>
        <dbReference type="Proteomes" id="UP000184471"/>
    </source>
</evidence>
<dbReference type="EMBL" id="FQVX01000003">
    <property type="protein sequence ID" value="SHG86110.1"/>
    <property type="molecule type" value="Genomic_DNA"/>
</dbReference>
<dbReference type="OrthoDB" id="9788221at2"/>
<dbReference type="STRING" id="1070870.SAMN05444351_3458"/>
<feature type="domain" description="SnoaL-like" evidence="3">
    <location>
        <begin position="13"/>
        <end position="123"/>
    </location>
</feature>
<sequence>MPSPSVPLPADVVRGFLDDVRSGARPDRADRYLAPRVEARQGPPGAVRAVVRRTPGQYADHVREMLRAVGPWDFEVTGVVDTGPEVEATWRQAGTVAAGPHRGRRVVEHGRAGYTVRDGRITGYWIDVREETVHERTGPPAPEVLRYAAFSADPRGGNPAGVVLDAGGMTAGEMLATAADVGFSETAFLVPRGDGRFAVRYFSPRAEVSFCGHATIASAVAHAERSGPGRLLYETPAGPVEVVTSRTDGAWQATLTSVPPRTVPLDAADRGDLLTALGWSEADLDPDLPARVAYAGAWHPVLAAATRQRLADLEYDPAALGELMARRDWTTVALVWREAATTFHARNPFPPGGVVEDPATGAAAAAFGGYLREQGLVPLPARLTVLQGADMGRPSRLTVDVPAHPDAGVRVTGNAVALPARGTWQEES</sequence>
<keyword evidence="2" id="KW-0413">Isomerase</keyword>
<dbReference type="InterPro" id="IPR032710">
    <property type="entry name" value="NTF2-like_dom_sf"/>
</dbReference>
<protein>
    <submittedName>
        <fullName evidence="4">Phenazine biosynthesis protein PhzF family</fullName>
    </submittedName>
</protein>
<dbReference type="Gene3D" id="3.10.310.10">
    <property type="entry name" value="Diaminopimelate Epimerase, Chain A, domain 1"/>
    <property type="match status" value="2"/>
</dbReference>
<dbReference type="RefSeq" id="WP_083628795.1">
    <property type="nucleotide sequence ID" value="NZ_FQVX01000003.1"/>
</dbReference>
<gene>
    <name evidence="4" type="ORF">SAMN05444351_3458</name>
</gene>
<evidence type="ECO:0000256" key="1">
    <source>
        <dbReference type="ARBA" id="ARBA00008270"/>
    </source>
</evidence>
<dbReference type="Proteomes" id="UP000184471">
    <property type="component" value="Unassembled WGS sequence"/>
</dbReference>
<evidence type="ECO:0000256" key="2">
    <source>
        <dbReference type="ARBA" id="ARBA00023235"/>
    </source>
</evidence>
<dbReference type="GO" id="GO:0005737">
    <property type="term" value="C:cytoplasm"/>
    <property type="evidence" value="ECO:0007669"/>
    <property type="project" value="TreeGrafter"/>
</dbReference>
<dbReference type="InterPro" id="IPR003719">
    <property type="entry name" value="Phenazine_PhzF-like"/>
</dbReference>
<name>A0A1M5N9B5_9ACTN</name>
<dbReference type="InterPro" id="IPR037401">
    <property type="entry name" value="SnoaL-like"/>
</dbReference>
<dbReference type="GO" id="GO:0016853">
    <property type="term" value="F:isomerase activity"/>
    <property type="evidence" value="ECO:0007669"/>
    <property type="project" value="UniProtKB-KW"/>
</dbReference>
<proteinExistence type="inferred from homology"/>
<comment type="similarity">
    <text evidence="1">Belongs to the PhzF family.</text>
</comment>
<accession>A0A1M5N9B5</accession>
<evidence type="ECO:0000259" key="3">
    <source>
        <dbReference type="Pfam" id="PF12680"/>
    </source>
</evidence>
<dbReference type="NCBIfam" id="TIGR00654">
    <property type="entry name" value="PhzF_family"/>
    <property type="match status" value="1"/>
</dbReference>
<dbReference type="PANTHER" id="PTHR13774:SF39">
    <property type="entry name" value="BIOSYNTHESIS PROTEIN, PUTATIVE-RELATED"/>
    <property type="match status" value="1"/>
</dbReference>
<organism evidence="4 5">
    <name type="scientific">Geodermatophilus nigrescens</name>
    <dbReference type="NCBI Taxonomy" id="1070870"/>
    <lineage>
        <taxon>Bacteria</taxon>
        <taxon>Bacillati</taxon>
        <taxon>Actinomycetota</taxon>
        <taxon>Actinomycetes</taxon>
        <taxon>Geodermatophilales</taxon>
        <taxon>Geodermatophilaceae</taxon>
        <taxon>Geodermatophilus</taxon>
    </lineage>
</organism>
<dbReference type="AlphaFoldDB" id="A0A1M5N9B5"/>
<dbReference type="SUPFAM" id="SSF54427">
    <property type="entry name" value="NTF2-like"/>
    <property type="match status" value="1"/>
</dbReference>
<dbReference type="PANTHER" id="PTHR13774">
    <property type="entry name" value="PHENAZINE BIOSYNTHESIS PROTEIN"/>
    <property type="match status" value="1"/>
</dbReference>
<dbReference type="Pfam" id="PF02567">
    <property type="entry name" value="PhzC-PhzF"/>
    <property type="match status" value="1"/>
</dbReference>
<keyword evidence="5" id="KW-1185">Reference proteome</keyword>